<protein>
    <recommendedName>
        <fullName evidence="6">Amino acid transporter transmembrane domain-containing protein</fullName>
    </recommendedName>
</protein>
<dbReference type="Proteomes" id="UP000187209">
    <property type="component" value="Unassembled WGS sequence"/>
</dbReference>
<keyword evidence="4 5" id="KW-0472">Membrane</keyword>
<feature type="transmembrane region" description="Helical" evidence="5">
    <location>
        <begin position="191"/>
        <end position="210"/>
    </location>
</feature>
<keyword evidence="2 5" id="KW-0812">Transmembrane</keyword>
<comment type="caution">
    <text evidence="7">The sequence shown here is derived from an EMBL/GenBank/DDBJ whole genome shotgun (WGS) entry which is preliminary data.</text>
</comment>
<feature type="transmembrane region" description="Helical" evidence="5">
    <location>
        <begin position="398"/>
        <end position="420"/>
    </location>
</feature>
<feature type="transmembrane region" description="Helical" evidence="5">
    <location>
        <begin position="138"/>
        <end position="158"/>
    </location>
</feature>
<evidence type="ECO:0000313" key="8">
    <source>
        <dbReference type="Proteomes" id="UP000187209"/>
    </source>
</evidence>
<keyword evidence="8" id="KW-1185">Reference proteome</keyword>
<sequence>MVLNKDDEGESWFIGYVFLLNSLIGAGILNIPWGYSKSGIFLGVLIQIIAAVISLILSYQTMQGWTRAEIIYRYKEKGVKAKTVSLSTILLNKSHKAFDESHETQKLIDSTEISSGISYRKFDFYEIIKLTLGKRMAIIFNIFLSIHLLSTLVSYTSIFGTSLVSNVPIFNQDTCNLYDYDSYFNECKYKYWAYTGIFALVMLTLCFFHIKEHKWWQILSCFFRILAFGIIIITTSLAIANDSQLEDEGENQANPKIFDIAGFENIAPVIFLVSLYQNSLPTTTCFVKDKKKNIPLINNTAFLTVVCIFTSLGILTSYGIDDIEKMITLNWRDYSAGGDPNEKPWWCYLISYIVIILPALDIASAFPIICAILCDNLLSIKYGSKNRQNLTQSIITKYNLVIASIALGIGFAFHNLSVILEIAGTVNIVDCAIFVPLFCLAAEKIVKEKTDYDFKYNYIISMAILVISSAAFIGILILIVLSLV</sequence>
<evidence type="ECO:0000256" key="5">
    <source>
        <dbReference type="SAM" id="Phobius"/>
    </source>
</evidence>
<dbReference type="GO" id="GO:0016020">
    <property type="term" value="C:membrane"/>
    <property type="evidence" value="ECO:0007669"/>
    <property type="project" value="UniProtKB-SubCell"/>
</dbReference>
<proteinExistence type="predicted"/>
<accession>A0A1R2C3B5</accession>
<dbReference type="InterPro" id="IPR013057">
    <property type="entry name" value="AA_transpt_TM"/>
</dbReference>
<feature type="transmembrane region" description="Helical" evidence="5">
    <location>
        <begin position="426"/>
        <end position="446"/>
    </location>
</feature>
<feature type="transmembrane region" description="Helical" evidence="5">
    <location>
        <begin position="458"/>
        <end position="481"/>
    </location>
</feature>
<comment type="subcellular location">
    <subcellularLocation>
        <location evidence="1">Membrane</location>
    </subcellularLocation>
</comment>
<dbReference type="OrthoDB" id="294541at2759"/>
<feature type="domain" description="Amino acid transporter transmembrane" evidence="6">
    <location>
        <begin position="10"/>
        <end position="475"/>
    </location>
</feature>
<gene>
    <name evidence="7" type="ORF">SteCoe_15545</name>
</gene>
<organism evidence="7 8">
    <name type="scientific">Stentor coeruleus</name>
    <dbReference type="NCBI Taxonomy" id="5963"/>
    <lineage>
        <taxon>Eukaryota</taxon>
        <taxon>Sar</taxon>
        <taxon>Alveolata</taxon>
        <taxon>Ciliophora</taxon>
        <taxon>Postciliodesmatophora</taxon>
        <taxon>Heterotrichea</taxon>
        <taxon>Heterotrichida</taxon>
        <taxon>Stentoridae</taxon>
        <taxon>Stentor</taxon>
    </lineage>
</organism>
<feature type="transmembrane region" description="Helical" evidence="5">
    <location>
        <begin position="39"/>
        <end position="59"/>
    </location>
</feature>
<dbReference type="EMBL" id="MPUH01000301">
    <property type="protein sequence ID" value="OMJ83513.1"/>
    <property type="molecule type" value="Genomic_DNA"/>
</dbReference>
<evidence type="ECO:0000256" key="2">
    <source>
        <dbReference type="ARBA" id="ARBA00022692"/>
    </source>
</evidence>
<feature type="transmembrane region" description="Helical" evidence="5">
    <location>
        <begin position="349"/>
        <end position="378"/>
    </location>
</feature>
<dbReference type="PANTHER" id="PTHR16189">
    <property type="entry name" value="TRANSMEMBRANE PROTEIN 104-RELATED"/>
    <property type="match status" value="1"/>
</dbReference>
<evidence type="ECO:0000256" key="3">
    <source>
        <dbReference type="ARBA" id="ARBA00022989"/>
    </source>
</evidence>
<evidence type="ECO:0000256" key="1">
    <source>
        <dbReference type="ARBA" id="ARBA00004370"/>
    </source>
</evidence>
<name>A0A1R2C3B5_9CILI</name>
<evidence type="ECO:0000256" key="4">
    <source>
        <dbReference type="ARBA" id="ARBA00023136"/>
    </source>
</evidence>
<evidence type="ECO:0000259" key="6">
    <source>
        <dbReference type="Pfam" id="PF01490"/>
    </source>
</evidence>
<feature type="transmembrane region" description="Helical" evidence="5">
    <location>
        <begin position="12"/>
        <end position="33"/>
    </location>
</feature>
<evidence type="ECO:0000313" key="7">
    <source>
        <dbReference type="EMBL" id="OMJ83513.1"/>
    </source>
</evidence>
<feature type="transmembrane region" description="Helical" evidence="5">
    <location>
        <begin position="222"/>
        <end position="240"/>
    </location>
</feature>
<feature type="transmembrane region" description="Helical" evidence="5">
    <location>
        <begin position="296"/>
        <end position="320"/>
    </location>
</feature>
<keyword evidence="3 5" id="KW-1133">Transmembrane helix</keyword>
<feature type="transmembrane region" description="Helical" evidence="5">
    <location>
        <begin position="260"/>
        <end position="276"/>
    </location>
</feature>
<dbReference type="AlphaFoldDB" id="A0A1R2C3B5"/>
<dbReference type="Pfam" id="PF01490">
    <property type="entry name" value="Aa_trans"/>
    <property type="match status" value="1"/>
</dbReference>
<reference evidence="7 8" key="1">
    <citation type="submission" date="2016-11" db="EMBL/GenBank/DDBJ databases">
        <title>The macronuclear genome of Stentor coeruleus: a giant cell with tiny introns.</title>
        <authorList>
            <person name="Slabodnick M."/>
            <person name="Ruby J.G."/>
            <person name="Reiff S.B."/>
            <person name="Swart E.C."/>
            <person name="Gosai S."/>
            <person name="Prabakaran S."/>
            <person name="Witkowska E."/>
            <person name="Larue G.E."/>
            <person name="Fisher S."/>
            <person name="Freeman R.M."/>
            <person name="Gunawardena J."/>
            <person name="Chu W."/>
            <person name="Stover N.A."/>
            <person name="Gregory B.D."/>
            <person name="Nowacki M."/>
            <person name="Derisi J."/>
            <person name="Roy S.W."/>
            <person name="Marshall W.F."/>
            <person name="Sood P."/>
        </authorList>
    </citation>
    <scope>NUCLEOTIDE SEQUENCE [LARGE SCALE GENOMIC DNA]</scope>
    <source>
        <strain evidence="7">WM001</strain>
    </source>
</reference>